<keyword evidence="5 11" id="KW-0663">Pyridoxal phosphate</keyword>
<evidence type="ECO:0000256" key="7">
    <source>
        <dbReference type="ARBA" id="ARBA00051587"/>
    </source>
</evidence>
<name>A0A098LCB7_9BACT</name>
<dbReference type="InterPro" id="IPR015422">
    <property type="entry name" value="PyrdxlP-dep_Trfase_small"/>
</dbReference>
<comment type="similarity">
    <text evidence="6 12">Belongs to the DegT/DnrJ/EryC1 family.</text>
</comment>
<evidence type="ECO:0000256" key="11">
    <source>
        <dbReference type="PIRSR" id="PIRSR000390-2"/>
    </source>
</evidence>
<keyword evidence="14" id="KW-1185">Reference proteome</keyword>
<dbReference type="CDD" id="cd00616">
    <property type="entry name" value="AHBA_syn"/>
    <property type="match status" value="1"/>
</dbReference>
<dbReference type="InterPro" id="IPR000653">
    <property type="entry name" value="DegT/StrS_aminotransferase"/>
</dbReference>
<keyword evidence="4" id="KW-0808">Transferase</keyword>
<comment type="pathway">
    <text evidence="2">Bacterial outer membrane biogenesis; LPS O-antigen biosynthesis.</text>
</comment>
<dbReference type="FunFam" id="3.40.640.10:FF:000090">
    <property type="entry name" value="Pyridoxal phosphate-dependent aminotransferase"/>
    <property type="match status" value="1"/>
</dbReference>
<dbReference type="STRING" id="153721.MYP_1322"/>
<evidence type="ECO:0000256" key="5">
    <source>
        <dbReference type="ARBA" id="ARBA00022898"/>
    </source>
</evidence>
<reference evidence="13 14" key="1">
    <citation type="submission" date="2014-09" db="EMBL/GenBank/DDBJ databases">
        <title>Sporocytophaga myxococcoides PG-01 genome sequencing.</title>
        <authorList>
            <person name="Liu L."/>
            <person name="Gao P.J."/>
            <person name="Chen G.J."/>
            <person name="Wang L.S."/>
        </authorList>
    </citation>
    <scope>NUCLEOTIDE SEQUENCE [LARGE SCALE GENOMIC DNA]</scope>
    <source>
        <strain evidence="13 14">PG-01</strain>
    </source>
</reference>
<evidence type="ECO:0000256" key="1">
    <source>
        <dbReference type="ARBA" id="ARBA00001933"/>
    </source>
</evidence>
<dbReference type="InterPro" id="IPR015424">
    <property type="entry name" value="PyrdxlP-dep_Trfase"/>
</dbReference>
<dbReference type="Gene3D" id="3.90.1150.10">
    <property type="entry name" value="Aspartate Aminotransferase, domain 1"/>
    <property type="match status" value="1"/>
</dbReference>
<evidence type="ECO:0000256" key="6">
    <source>
        <dbReference type="ARBA" id="ARBA00037999"/>
    </source>
</evidence>
<dbReference type="GO" id="GO:0000271">
    <property type="term" value="P:polysaccharide biosynthetic process"/>
    <property type="evidence" value="ECO:0007669"/>
    <property type="project" value="TreeGrafter"/>
</dbReference>
<sequence>MNKRIYLSPPHMSGAEEKYIKEAFDKNWITTSGENIESFEKGLSSYCNIPFALAVNSGTSALHLALMALNVAEGDEVICSTLTFSATANPILYCKATPVFVESEKCTWNMSPEFLEIAIKERLKKGKKIKAIIPVHLFGNPAQMDEIMSLSRNFQIPVIEDAAESLGATYSNKMTGTIGDIGIYSFNGNKIITTSGGGALITSHQNIYHTAKYLACQARENVKYYLHKDVGYNYRMSNVLAGIGRGQLEVIEDRIRSRRENFETYKKLLEPSGKFKFQSEIENCSSNRWLSAVYIDGDTHLRDNIMTNLESFNIESRHVWKPLHTQPIFSKYPYYGDRFSESLFLNGLCLPSGSELKKEEIQFIAEMLVKTISRS</sequence>
<evidence type="ECO:0000313" key="13">
    <source>
        <dbReference type="EMBL" id="GAL84094.1"/>
    </source>
</evidence>
<dbReference type="PANTHER" id="PTHR30244">
    <property type="entry name" value="TRANSAMINASE"/>
    <property type="match status" value="1"/>
</dbReference>
<keyword evidence="3" id="KW-0032">Aminotransferase</keyword>
<dbReference type="eggNOG" id="COG0399">
    <property type="taxonomic scope" value="Bacteria"/>
</dbReference>
<dbReference type="EMBL" id="BBLT01000002">
    <property type="protein sequence ID" value="GAL84094.1"/>
    <property type="molecule type" value="Genomic_DNA"/>
</dbReference>
<dbReference type="PIRSF" id="PIRSF000390">
    <property type="entry name" value="PLP_StrS"/>
    <property type="match status" value="1"/>
</dbReference>
<evidence type="ECO:0000256" key="4">
    <source>
        <dbReference type="ARBA" id="ARBA00022679"/>
    </source>
</evidence>
<evidence type="ECO:0000256" key="3">
    <source>
        <dbReference type="ARBA" id="ARBA00022576"/>
    </source>
</evidence>
<dbReference type="EC" id="2.6.1.102" evidence="8"/>
<dbReference type="AlphaFoldDB" id="A0A098LCB7"/>
<accession>A0A098LCB7</accession>
<protein>
    <recommendedName>
        <fullName evidence="9">GDP-perosamine synthase</fullName>
        <ecNumber evidence="8">2.6.1.102</ecNumber>
    </recommendedName>
</protein>
<feature type="active site" description="Proton acceptor" evidence="10">
    <location>
        <position position="190"/>
    </location>
</feature>
<dbReference type="Pfam" id="PF01041">
    <property type="entry name" value="DegT_DnrJ_EryC1"/>
    <property type="match status" value="1"/>
</dbReference>
<evidence type="ECO:0000313" key="14">
    <source>
        <dbReference type="Proteomes" id="UP000030185"/>
    </source>
</evidence>
<dbReference type="InterPro" id="IPR015421">
    <property type="entry name" value="PyrdxlP-dep_Trfase_major"/>
</dbReference>
<gene>
    <name evidence="13" type="ORF">MYP_1322</name>
</gene>
<evidence type="ECO:0000256" key="12">
    <source>
        <dbReference type="RuleBase" id="RU004508"/>
    </source>
</evidence>
<dbReference type="OrthoDB" id="9810913at2"/>
<dbReference type="GO" id="GO:0102933">
    <property type="term" value="F:GDP-4-dehydro-6-deoxy-D-mannose-4-aminotransferase activity"/>
    <property type="evidence" value="ECO:0007669"/>
    <property type="project" value="UniProtKB-EC"/>
</dbReference>
<proteinExistence type="inferred from homology"/>
<evidence type="ECO:0000256" key="8">
    <source>
        <dbReference type="ARBA" id="ARBA00066317"/>
    </source>
</evidence>
<comment type="catalytic activity">
    <reaction evidence="7">
        <text>GDP-alpha-D-perosamine + 2-oxoglutarate = GDP-4-dehydro-alpha-D-rhamnose + L-glutamate</text>
        <dbReference type="Rhea" id="RHEA:36779"/>
        <dbReference type="ChEBI" id="CHEBI:16810"/>
        <dbReference type="ChEBI" id="CHEBI:29985"/>
        <dbReference type="ChEBI" id="CHEBI:57964"/>
        <dbReference type="ChEBI" id="CHEBI:73996"/>
        <dbReference type="EC" id="2.6.1.102"/>
    </reaction>
</comment>
<feature type="modified residue" description="N6-(pyridoxal phosphate)lysine" evidence="11">
    <location>
        <position position="190"/>
    </location>
</feature>
<dbReference type="Gene3D" id="3.40.640.10">
    <property type="entry name" value="Type I PLP-dependent aspartate aminotransferase-like (Major domain)"/>
    <property type="match status" value="1"/>
</dbReference>
<organism evidence="13 14">
    <name type="scientific">Sporocytophaga myxococcoides</name>
    <dbReference type="NCBI Taxonomy" id="153721"/>
    <lineage>
        <taxon>Bacteria</taxon>
        <taxon>Pseudomonadati</taxon>
        <taxon>Bacteroidota</taxon>
        <taxon>Cytophagia</taxon>
        <taxon>Cytophagales</taxon>
        <taxon>Cytophagaceae</taxon>
        <taxon>Sporocytophaga</taxon>
    </lineage>
</organism>
<evidence type="ECO:0000256" key="2">
    <source>
        <dbReference type="ARBA" id="ARBA00005125"/>
    </source>
</evidence>
<dbReference type="Proteomes" id="UP000030185">
    <property type="component" value="Unassembled WGS sequence"/>
</dbReference>
<dbReference type="RefSeq" id="WP_045460092.1">
    <property type="nucleotide sequence ID" value="NZ_BBLT01000002.1"/>
</dbReference>
<dbReference type="PANTHER" id="PTHR30244:SF34">
    <property type="entry name" value="DTDP-4-AMINO-4,6-DIDEOXYGALACTOSE TRANSAMINASE"/>
    <property type="match status" value="1"/>
</dbReference>
<dbReference type="SUPFAM" id="SSF53383">
    <property type="entry name" value="PLP-dependent transferases"/>
    <property type="match status" value="1"/>
</dbReference>
<evidence type="ECO:0000256" key="9">
    <source>
        <dbReference type="ARBA" id="ARBA00074221"/>
    </source>
</evidence>
<evidence type="ECO:0000256" key="10">
    <source>
        <dbReference type="PIRSR" id="PIRSR000390-1"/>
    </source>
</evidence>
<comment type="cofactor">
    <cofactor evidence="1">
        <name>pyridoxal 5'-phosphate</name>
        <dbReference type="ChEBI" id="CHEBI:597326"/>
    </cofactor>
</comment>
<comment type="caution">
    <text evidence="13">The sequence shown here is derived from an EMBL/GenBank/DDBJ whole genome shotgun (WGS) entry which is preliminary data.</text>
</comment>
<dbReference type="GO" id="GO:0030170">
    <property type="term" value="F:pyridoxal phosphate binding"/>
    <property type="evidence" value="ECO:0007669"/>
    <property type="project" value="TreeGrafter"/>
</dbReference>